<evidence type="ECO:0000313" key="6">
    <source>
        <dbReference type="Proteomes" id="UP001149140"/>
    </source>
</evidence>
<reference evidence="5" key="1">
    <citation type="submission" date="2022-10" db="EMBL/GenBank/DDBJ databases">
        <title>The WGS of Solirubrobacter ginsenosidimutans DSM 21036.</title>
        <authorList>
            <person name="Jiang Z."/>
        </authorList>
    </citation>
    <scope>NUCLEOTIDE SEQUENCE</scope>
    <source>
        <strain evidence="5">DSM 21036</strain>
    </source>
</reference>
<comment type="caution">
    <text evidence="5">The sequence shown here is derived from an EMBL/GenBank/DDBJ whole genome shotgun (WGS) entry which is preliminary data.</text>
</comment>
<evidence type="ECO:0000313" key="5">
    <source>
        <dbReference type="EMBL" id="MDA0159375.1"/>
    </source>
</evidence>
<gene>
    <name evidence="5" type="ORF">OM076_03780</name>
</gene>
<dbReference type="InterPro" id="IPR014756">
    <property type="entry name" value="Ig_E-set"/>
</dbReference>
<dbReference type="GO" id="GO:0046688">
    <property type="term" value="P:response to copper ion"/>
    <property type="evidence" value="ECO:0007669"/>
    <property type="project" value="InterPro"/>
</dbReference>
<dbReference type="AlphaFoldDB" id="A0A9X3RY74"/>
<dbReference type="InterPro" id="IPR014755">
    <property type="entry name" value="Cu-Rt/internalin_Ig-like"/>
</dbReference>
<keyword evidence="6" id="KW-1185">Reference proteome</keyword>
<evidence type="ECO:0000256" key="1">
    <source>
        <dbReference type="ARBA" id="ARBA00022729"/>
    </source>
</evidence>
<organism evidence="5 6">
    <name type="scientific">Solirubrobacter ginsenosidimutans</name>
    <dbReference type="NCBI Taxonomy" id="490573"/>
    <lineage>
        <taxon>Bacteria</taxon>
        <taxon>Bacillati</taxon>
        <taxon>Actinomycetota</taxon>
        <taxon>Thermoleophilia</taxon>
        <taxon>Solirubrobacterales</taxon>
        <taxon>Solirubrobacteraceae</taxon>
        <taxon>Solirubrobacter</taxon>
    </lineage>
</organism>
<dbReference type="Gene3D" id="2.60.40.1220">
    <property type="match status" value="1"/>
</dbReference>
<dbReference type="SUPFAM" id="SSF81296">
    <property type="entry name" value="E set domains"/>
    <property type="match status" value="1"/>
</dbReference>
<evidence type="ECO:0000259" key="4">
    <source>
        <dbReference type="Pfam" id="PF04234"/>
    </source>
</evidence>
<keyword evidence="2" id="KW-0186">Copper</keyword>
<evidence type="ECO:0000256" key="3">
    <source>
        <dbReference type="SAM" id="MobiDB-lite"/>
    </source>
</evidence>
<evidence type="ECO:0000256" key="2">
    <source>
        <dbReference type="ARBA" id="ARBA00023008"/>
    </source>
</evidence>
<dbReference type="Proteomes" id="UP001149140">
    <property type="component" value="Unassembled WGS sequence"/>
</dbReference>
<keyword evidence="1" id="KW-0732">Signal</keyword>
<feature type="compositionally biased region" description="Low complexity" evidence="3">
    <location>
        <begin position="1"/>
        <end position="13"/>
    </location>
</feature>
<proteinExistence type="predicted"/>
<accession>A0A9X3RY74</accession>
<sequence>MNVVAPAPVAAAAHTPLKSVSPKRNSTQHKAVADVRATFKAKMQTGLISITNASGATVPLKSSGLMSSNKAVVRGVPTSPLKSGTYKVSWRARASDGHSEKGTWTFKVAV</sequence>
<dbReference type="EMBL" id="JAPDOD010000002">
    <property type="protein sequence ID" value="MDA0159375.1"/>
    <property type="molecule type" value="Genomic_DNA"/>
</dbReference>
<dbReference type="GO" id="GO:0005507">
    <property type="term" value="F:copper ion binding"/>
    <property type="evidence" value="ECO:0007669"/>
    <property type="project" value="InterPro"/>
</dbReference>
<dbReference type="Pfam" id="PF04234">
    <property type="entry name" value="CopC"/>
    <property type="match status" value="1"/>
</dbReference>
<dbReference type="InterPro" id="IPR007348">
    <property type="entry name" value="CopC_dom"/>
</dbReference>
<protein>
    <submittedName>
        <fullName evidence="5">Copper resistance protein CopC</fullName>
    </submittedName>
</protein>
<dbReference type="GO" id="GO:0042597">
    <property type="term" value="C:periplasmic space"/>
    <property type="evidence" value="ECO:0007669"/>
    <property type="project" value="InterPro"/>
</dbReference>
<feature type="domain" description="CopC" evidence="4">
    <location>
        <begin position="14"/>
        <end position="108"/>
    </location>
</feature>
<name>A0A9X3RY74_9ACTN</name>
<feature type="region of interest" description="Disordered" evidence="3">
    <location>
        <begin position="1"/>
        <end position="30"/>
    </location>
</feature>